<evidence type="ECO:0000313" key="7">
    <source>
        <dbReference type="EMBL" id="RLJ72109.1"/>
    </source>
</evidence>
<comment type="similarity">
    <text evidence="2 6">Belongs to the FPP/GGPP synthase family.</text>
</comment>
<evidence type="ECO:0000256" key="4">
    <source>
        <dbReference type="ARBA" id="ARBA00022723"/>
    </source>
</evidence>
<dbReference type="AlphaFoldDB" id="A0A497XV50"/>
<sequence>MGNSRSKDVKDCYPLLFKSLIIRLQITFLWEISLSLQSKFFDLMPGIEQIKTPIAADIKAFEKTFKESMHSDAPLLDRITHYIVKQKGKQMRPMFVFFAAKLCGGITESTHRGAALVELLHTATLVHDDVVDNAYERRGFFSINALWKNKIAVLVGDYLLAKGLLLSVNNNEHRLLQIVSEAVKQMSEGELLQVEKVRRMDISEDLYFDVIRQKTASLIASCCAAGAASAGANDETIEKMRLFGEKVGIAFQIKDDTFDFGTDDVGKPLGIDIKEKKVTLPLIYALNKADKTERKKMINLVKNHQDDPVKIQQIIDFVNSHQGVYYANEKMLEYQNQAFDILHSFDAGEARTGLEQLVLYTTERKK</sequence>
<dbReference type="Pfam" id="PF00348">
    <property type="entry name" value="polyprenyl_synt"/>
    <property type="match status" value="1"/>
</dbReference>
<organism evidence="7 8">
    <name type="scientific">Pedobacter alluvionis</name>
    <dbReference type="NCBI Taxonomy" id="475253"/>
    <lineage>
        <taxon>Bacteria</taxon>
        <taxon>Pseudomonadati</taxon>
        <taxon>Bacteroidota</taxon>
        <taxon>Sphingobacteriia</taxon>
        <taxon>Sphingobacteriales</taxon>
        <taxon>Sphingobacteriaceae</taxon>
        <taxon>Pedobacter</taxon>
    </lineage>
</organism>
<proteinExistence type="inferred from homology"/>
<dbReference type="SFLD" id="SFLDS00005">
    <property type="entry name" value="Isoprenoid_Synthase_Type_I"/>
    <property type="match status" value="1"/>
</dbReference>
<comment type="caution">
    <text evidence="7">The sequence shown here is derived from an EMBL/GenBank/DDBJ whole genome shotgun (WGS) entry which is preliminary data.</text>
</comment>
<comment type="cofactor">
    <cofactor evidence="1">
        <name>Mg(2+)</name>
        <dbReference type="ChEBI" id="CHEBI:18420"/>
    </cofactor>
</comment>
<evidence type="ECO:0000256" key="3">
    <source>
        <dbReference type="ARBA" id="ARBA00022679"/>
    </source>
</evidence>
<dbReference type="PANTHER" id="PTHR12001">
    <property type="entry name" value="GERANYLGERANYL PYROPHOSPHATE SYNTHASE"/>
    <property type="match status" value="1"/>
</dbReference>
<evidence type="ECO:0000313" key="8">
    <source>
        <dbReference type="Proteomes" id="UP000273898"/>
    </source>
</evidence>
<keyword evidence="3 6" id="KW-0808">Transferase</keyword>
<evidence type="ECO:0000256" key="6">
    <source>
        <dbReference type="RuleBase" id="RU004466"/>
    </source>
</evidence>
<dbReference type="CDD" id="cd00685">
    <property type="entry name" value="Trans_IPPS_HT"/>
    <property type="match status" value="1"/>
</dbReference>
<dbReference type="InterPro" id="IPR008949">
    <property type="entry name" value="Isoprenoid_synthase_dom_sf"/>
</dbReference>
<dbReference type="GO" id="GO:0004659">
    <property type="term" value="F:prenyltransferase activity"/>
    <property type="evidence" value="ECO:0007669"/>
    <property type="project" value="InterPro"/>
</dbReference>
<evidence type="ECO:0000256" key="2">
    <source>
        <dbReference type="ARBA" id="ARBA00006706"/>
    </source>
</evidence>
<evidence type="ECO:0000256" key="1">
    <source>
        <dbReference type="ARBA" id="ARBA00001946"/>
    </source>
</evidence>
<gene>
    <name evidence="7" type="ORF">BCL90_4947</name>
</gene>
<dbReference type="SUPFAM" id="SSF48576">
    <property type="entry name" value="Terpenoid synthases"/>
    <property type="match status" value="1"/>
</dbReference>
<dbReference type="InterPro" id="IPR000092">
    <property type="entry name" value="Polyprenyl_synt"/>
</dbReference>
<accession>A0A497XV50</accession>
<dbReference type="InterPro" id="IPR033749">
    <property type="entry name" value="Polyprenyl_synt_CS"/>
</dbReference>
<dbReference type="GO" id="GO:0046872">
    <property type="term" value="F:metal ion binding"/>
    <property type="evidence" value="ECO:0007669"/>
    <property type="project" value="UniProtKB-KW"/>
</dbReference>
<keyword evidence="4" id="KW-0479">Metal-binding</keyword>
<dbReference type="PROSITE" id="PS00723">
    <property type="entry name" value="POLYPRENYL_SYNTHASE_1"/>
    <property type="match status" value="1"/>
</dbReference>
<reference evidence="7 8" key="1">
    <citation type="submission" date="2018-10" db="EMBL/GenBank/DDBJ databases">
        <title>Genomic Encyclopedia of Archaeal and Bacterial Type Strains, Phase II (KMG-II): from individual species to whole genera.</title>
        <authorList>
            <person name="Goeker M."/>
        </authorList>
    </citation>
    <scope>NUCLEOTIDE SEQUENCE [LARGE SCALE GENOMIC DNA]</scope>
    <source>
        <strain evidence="7 8">DSM 19624</strain>
    </source>
</reference>
<name>A0A497XV50_9SPHI</name>
<dbReference type="PANTHER" id="PTHR12001:SF69">
    <property type="entry name" value="ALL TRANS-POLYPRENYL-DIPHOSPHATE SYNTHASE PDSS1"/>
    <property type="match status" value="1"/>
</dbReference>
<dbReference type="EMBL" id="RCCK01000015">
    <property type="protein sequence ID" value="RLJ72109.1"/>
    <property type="molecule type" value="Genomic_DNA"/>
</dbReference>
<dbReference type="Proteomes" id="UP000273898">
    <property type="component" value="Unassembled WGS sequence"/>
</dbReference>
<protein>
    <submittedName>
        <fullName evidence="7">Octaprenyl-diphosphate synthase</fullName>
    </submittedName>
</protein>
<dbReference type="GO" id="GO:0008299">
    <property type="term" value="P:isoprenoid biosynthetic process"/>
    <property type="evidence" value="ECO:0007669"/>
    <property type="project" value="InterPro"/>
</dbReference>
<dbReference type="Gene3D" id="1.10.600.10">
    <property type="entry name" value="Farnesyl Diphosphate Synthase"/>
    <property type="match status" value="1"/>
</dbReference>
<keyword evidence="5" id="KW-0460">Magnesium</keyword>
<evidence type="ECO:0000256" key="5">
    <source>
        <dbReference type="ARBA" id="ARBA00022842"/>
    </source>
</evidence>